<keyword evidence="6 7" id="KW-0472">Membrane</keyword>
<keyword evidence="4 7" id="KW-0812">Transmembrane</keyword>
<evidence type="ECO:0000256" key="4">
    <source>
        <dbReference type="ARBA" id="ARBA00022692"/>
    </source>
</evidence>
<feature type="transmembrane region" description="Helical" evidence="7">
    <location>
        <begin position="149"/>
        <end position="169"/>
    </location>
</feature>
<evidence type="ECO:0000256" key="5">
    <source>
        <dbReference type="ARBA" id="ARBA00022989"/>
    </source>
</evidence>
<dbReference type="InterPro" id="IPR051800">
    <property type="entry name" value="PqiA-PqiB_transport"/>
</dbReference>
<reference evidence="8 9" key="1">
    <citation type="submission" date="2022-12" db="EMBL/GenBank/DDBJ databases">
        <title>Sphingomonas abieness sp. nov., an endophytic bacterium isolated from Abies koreana.</title>
        <authorList>
            <person name="Jiang L."/>
            <person name="Lee J."/>
        </authorList>
    </citation>
    <scope>NUCLEOTIDE SEQUENCE [LARGE SCALE GENOMIC DNA]</scope>
    <source>
        <strain evidence="9">PAMB 00755</strain>
    </source>
</reference>
<dbReference type="Proteomes" id="UP001210865">
    <property type="component" value="Chromosome"/>
</dbReference>
<evidence type="ECO:0000256" key="6">
    <source>
        <dbReference type="ARBA" id="ARBA00023136"/>
    </source>
</evidence>
<keyword evidence="9" id="KW-1185">Reference proteome</keyword>
<evidence type="ECO:0000313" key="8">
    <source>
        <dbReference type="EMBL" id="WBO23706.1"/>
    </source>
</evidence>
<evidence type="ECO:0000256" key="7">
    <source>
        <dbReference type="SAM" id="Phobius"/>
    </source>
</evidence>
<feature type="transmembrane region" description="Helical" evidence="7">
    <location>
        <begin position="254"/>
        <end position="274"/>
    </location>
</feature>
<feature type="transmembrane region" description="Helical" evidence="7">
    <location>
        <begin position="302"/>
        <end position="329"/>
    </location>
</feature>
<dbReference type="RefSeq" id="WP_270078337.1">
    <property type="nucleotide sequence ID" value="NZ_CP115174.1"/>
</dbReference>
<evidence type="ECO:0000256" key="3">
    <source>
        <dbReference type="ARBA" id="ARBA00022519"/>
    </source>
</evidence>
<dbReference type="PANTHER" id="PTHR30462">
    <property type="entry name" value="INTERMEMBRANE TRANSPORT PROTEIN PQIB-RELATED"/>
    <property type="match status" value="1"/>
</dbReference>
<feature type="transmembrane region" description="Helical" evidence="7">
    <location>
        <begin position="101"/>
        <end position="128"/>
    </location>
</feature>
<organism evidence="8 9">
    <name type="scientific">Sphingomonas abietis</name>
    <dbReference type="NCBI Taxonomy" id="3012344"/>
    <lineage>
        <taxon>Bacteria</taxon>
        <taxon>Pseudomonadati</taxon>
        <taxon>Pseudomonadota</taxon>
        <taxon>Alphaproteobacteria</taxon>
        <taxon>Sphingomonadales</taxon>
        <taxon>Sphingomonadaceae</taxon>
        <taxon>Sphingomonas</taxon>
    </lineage>
</organism>
<proteinExistence type="predicted"/>
<keyword evidence="3" id="KW-0997">Cell inner membrane</keyword>
<sequence>MTARVQSSAGAEIVGCPDCGTRQRLPAPRRATVTRCVSCDGTLERTHGRSLSAALACSLATLLFLIPANLSLFLRTDALGVSRSSHLASAAGAMLADGWPWLALIVLLFVVVFPLVRFGLLTAVLGFLEFGRVEPWMGRAFRWSNRLETWAMPDVFLLGLAVAYARLAASIAVRVGPGAMAFIAAGVLALVVRATLDKAAVWERIAPDTAPADTAEAIECQDCDLLLPAHHEGRTCPRCAAPVRRRKPQSISRTIALTLAALLLYIPANIYPLATLPINYQPTKYTVLEGVIDLVQAGLWDLAILVFCASFLIPFLKLVGLGWCVWSVLSRSNRHLVAKARTYRVVEEIGRWSMVDPFVIGAFVPVMNYNALIYGRAEAASVPFTAVVVLTIISAKTFDPRLMWDAARRPQ</sequence>
<dbReference type="InterPro" id="IPR007498">
    <property type="entry name" value="PqiA-like"/>
</dbReference>
<feature type="transmembrane region" description="Helical" evidence="7">
    <location>
        <begin position="53"/>
        <end position="74"/>
    </location>
</feature>
<gene>
    <name evidence="8" type="ORF">PBT88_06180</name>
</gene>
<comment type="subcellular location">
    <subcellularLocation>
        <location evidence="1">Cell inner membrane</location>
    </subcellularLocation>
</comment>
<evidence type="ECO:0000313" key="9">
    <source>
        <dbReference type="Proteomes" id="UP001210865"/>
    </source>
</evidence>
<dbReference type="EMBL" id="CP115174">
    <property type="protein sequence ID" value="WBO23706.1"/>
    <property type="molecule type" value="Genomic_DNA"/>
</dbReference>
<dbReference type="Pfam" id="PF04403">
    <property type="entry name" value="PqiA"/>
    <property type="match status" value="2"/>
</dbReference>
<keyword evidence="5 7" id="KW-1133">Transmembrane helix</keyword>
<evidence type="ECO:0000256" key="2">
    <source>
        <dbReference type="ARBA" id="ARBA00022475"/>
    </source>
</evidence>
<dbReference type="PANTHER" id="PTHR30462:SF3">
    <property type="entry name" value="INTERMEMBRANE TRANSPORT PROTEIN PQIA"/>
    <property type="match status" value="1"/>
</dbReference>
<name>A0ABY7NW99_9SPHN</name>
<feature type="transmembrane region" description="Helical" evidence="7">
    <location>
        <begin position="373"/>
        <end position="393"/>
    </location>
</feature>
<evidence type="ECO:0000256" key="1">
    <source>
        <dbReference type="ARBA" id="ARBA00004533"/>
    </source>
</evidence>
<keyword evidence="2" id="KW-1003">Cell membrane</keyword>
<protein>
    <submittedName>
        <fullName evidence="8">Paraquat-inducible protein A</fullName>
    </submittedName>
</protein>
<accession>A0ABY7NW99</accession>
<feature type="transmembrane region" description="Helical" evidence="7">
    <location>
        <begin position="175"/>
        <end position="196"/>
    </location>
</feature>